<keyword evidence="4 8" id="KW-0547">Nucleotide-binding</keyword>
<feature type="binding site" evidence="8">
    <location>
        <begin position="13"/>
        <end position="19"/>
    </location>
    <ligand>
        <name>GTP</name>
        <dbReference type="ChEBI" id="CHEBI:37565"/>
    </ligand>
</feature>
<evidence type="ECO:0000256" key="9">
    <source>
        <dbReference type="PROSITE-ProRule" id="PRU10134"/>
    </source>
</evidence>
<dbReference type="NCBIfam" id="NF002223">
    <property type="entry name" value="PRK01117.1"/>
    <property type="match status" value="1"/>
</dbReference>
<dbReference type="SMART" id="SM00788">
    <property type="entry name" value="Adenylsucc_synt"/>
    <property type="match status" value="1"/>
</dbReference>
<feature type="binding site" description="in other chain" evidence="8">
    <location>
        <position position="237"/>
    </location>
    <ligand>
        <name>IMP</name>
        <dbReference type="ChEBI" id="CHEBI:58053"/>
        <note>ligand shared between dimeric partners</note>
    </ligand>
</feature>
<dbReference type="GO" id="GO:0004019">
    <property type="term" value="F:adenylosuccinate synthase activity"/>
    <property type="evidence" value="ECO:0007669"/>
    <property type="project" value="UniProtKB-UniRule"/>
</dbReference>
<comment type="function">
    <text evidence="8">Plays an important role in the de novo pathway of purine nucleotide biosynthesis. Catalyzes the first committed step in the biosynthesis of AMP from IMP.</text>
</comment>
<dbReference type="UniPathway" id="UPA00075">
    <property type="reaction ID" value="UER00335"/>
</dbReference>
<dbReference type="GO" id="GO:0044208">
    <property type="term" value="P:'de novo' AMP biosynthetic process"/>
    <property type="evidence" value="ECO:0007669"/>
    <property type="project" value="UniProtKB-UniRule"/>
</dbReference>
<dbReference type="EC" id="6.3.4.4" evidence="8 10"/>
<dbReference type="InterPro" id="IPR042110">
    <property type="entry name" value="Adenylosuccinate_synth_dom2"/>
</dbReference>
<dbReference type="PROSITE" id="PS01266">
    <property type="entry name" value="ADENYLOSUCCIN_SYN_1"/>
    <property type="match status" value="1"/>
</dbReference>
<feature type="binding site" description="in other chain" evidence="8">
    <location>
        <position position="301"/>
    </location>
    <ligand>
        <name>IMP</name>
        <dbReference type="ChEBI" id="CHEBI:58053"/>
        <note>ligand shared between dimeric partners</note>
    </ligand>
</feature>
<feature type="binding site" evidence="8">
    <location>
        <begin position="297"/>
        <end position="303"/>
    </location>
    <ligand>
        <name>substrate</name>
    </ligand>
</feature>
<dbReference type="CDD" id="cd03108">
    <property type="entry name" value="AdSS"/>
    <property type="match status" value="1"/>
</dbReference>
<dbReference type="FunFam" id="1.10.300.10:FF:000001">
    <property type="entry name" value="Adenylosuccinate synthetase"/>
    <property type="match status" value="1"/>
</dbReference>
<dbReference type="FunCoup" id="F7PWR0">
    <property type="interactions" value="417"/>
</dbReference>
<reference evidence="11 12" key="2">
    <citation type="journal article" date="2013" name="PLoS ONE">
        <title>INDIGO - INtegrated Data Warehouse of MIcrobial GenOmes with Examples from the Red Sea Extremophiles.</title>
        <authorList>
            <person name="Alam I."/>
            <person name="Antunes A."/>
            <person name="Kamau A.A."/>
            <person name="Ba Alawi W."/>
            <person name="Kalkatawi M."/>
            <person name="Stingl U."/>
            <person name="Bajic V.B."/>
        </authorList>
    </citation>
    <scope>NUCLEOTIDE SEQUENCE [LARGE SCALE GENOMIC DNA]</scope>
    <source>
        <strain evidence="11 12">SSD-17B</strain>
    </source>
</reference>
<comment type="pathway">
    <text evidence="8 10">Purine metabolism; AMP biosynthesis via de novo pathway; AMP from IMP: step 1/2.</text>
</comment>
<keyword evidence="7 8" id="KW-0342">GTP-binding</keyword>
<evidence type="ECO:0000313" key="11">
    <source>
        <dbReference type="EMBL" id="ERJ12565.1"/>
    </source>
</evidence>
<dbReference type="InterPro" id="IPR027417">
    <property type="entry name" value="P-loop_NTPase"/>
</dbReference>
<keyword evidence="8" id="KW-0963">Cytoplasm</keyword>
<dbReference type="InterPro" id="IPR042111">
    <property type="entry name" value="Adenylosuccinate_synth_dom3"/>
</dbReference>
<proteinExistence type="inferred from homology"/>
<dbReference type="InterPro" id="IPR018220">
    <property type="entry name" value="Adenylosuccin_syn_GTP-bd"/>
</dbReference>
<keyword evidence="12" id="KW-1185">Reference proteome</keyword>
<comment type="subunit">
    <text evidence="1 8">Homodimer.</text>
</comment>
<evidence type="ECO:0000256" key="8">
    <source>
        <dbReference type="HAMAP-Rule" id="MF_00011"/>
    </source>
</evidence>
<keyword evidence="3 8" id="KW-0479">Metal-binding</keyword>
<comment type="catalytic activity">
    <reaction evidence="8 10">
        <text>IMP + L-aspartate + GTP = N(6)-(1,2-dicarboxyethyl)-AMP + GDP + phosphate + 2 H(+)</text>
        <dbReference type="Rhea" id="RHEA:15753"/>
        <dbReference type="ChEBI" id="CHEBI:15378"/>
        <dbReference type="ChEBI" id="CHEBI:29991"/>
        <dbReference type="ChEBI" id="CHEBI:37565"/>
        <dbReference type="ChEBI" id="CHEBI:43474"/>
        <dbReference type="ChEBI" id="CHEBI:57567"/>
        <dbReference type="ChEBI" id="CHEBI:58053"/>
        <dbReference type="ChEBI" id="CHEBI:58189"/>
        <dbReference type="EC" id="6.3.4.4"/>
    </reaction>
</comment>
<dbReference type="EMBL" id="AFNU02000004">
    <property type="protein sequence ID" value="ERJ12565.1"/>
    <property type="molecule type" value="Genomic_DNA"/>
</dbReference>
<dbReference type="NCBIfam" id="TIGR00184">
    <property type="entry name" value="purA"/>
    <property type="match status" value="1"/>
</dbReference>
<dbReference type="InterPro" id="IPR042109">
    <property type="entry name" value="Adenylosuccinate_synth_dom1"/>
</dbReference>
<dbReference type="GO" id="GO:0005737">
    <property type="term" value="C:cytoplasm"/>
    <property type="evidence" value="ECO:0007669"/>
    <property type="project" value="UniProtKB-SubCell"/>
</dbReference>
<feature type="active site" description="Proton acceptor" evidence="8">
    <location>
        <position position="14"/>
    </location>
</feature>
<feature type="binding site" evidence="8">
    <location>
        <begin position="411"/>
        <end position="413"/>
    </location>
    <ligand>
        <name>GTP</name>
        <dbReference type="ChEBI" id="CHEBI:37565"/>
    </ligand>
</feature>
<comment type="subcellular location">
    <subcellularLocation>
        <location evidence="8">Cytoplasm</location>
    </subcellularLocation>
</comment>
<dbReference type="GO" id="GO:0000287">
    <property type="term" value="F:magnesium ion binding"/>
    <property type="evidence" value="ECO:0007669"/>
    <property type="project" value="UniProtKB-UniRule"/>
</dbReference>
<feature type="binding site" evidence="8">
    <location>
        <position position="142"/>
    </location>
    <ligand>
        <name>IMP</name>
        <dbReference type="ChEBI" id="CHEBI:58053"/>
        <note>ligand shared between dimeric partners</note>
    </ligand>
</feature>
<keyword evidence="6 8" id="KW-0460">Magnesium</keyword>
<dbReference type="Proteomes" id="UP000005707">
    <property type="component" value="Unassembled WGS sequence"/>
</dbReference>
<feature type="binding site" evidence="8">
    <location>
        <position position="41"/>
    </location>
    <ligand>
        <name>Mg(2+)</name>
        <dbReference type="ChEBI" id="CHEBI:18420"/>
    </ligand>
</feature>
<comment type="caution">
    <text evidence="11">The sequence shown here is derived from an EMBL/GenBank/DDBJ whole genome shotgun (WGS) entry which is preliminary data.</text>
</comment>
<organism evidence="11 12">
    <name type="scientific">Haloplasma contractile SSD-17B</name>
    <dbReference type="NCBI Taxonomy" id="1033810"/>
    <lineage>
        <taxon>Bacteria</taxon>
        <taxon>Bacillati</taxon>
        <taxon>Mycoplasmatota</taxon>
        <taxon>Mollicutes</taxon>
        <taxon>Haloplasmatales</taxon>
        <taxon>Haloplasmataceae</taxon>
        <taxon>Haloplasma</taxon>
    </lineage>
</organism>
<feature type="active site" description="Proton donor" evidence="8">
    <location>
        <position position="42"/>
    </location>
</feature>
<dbReference type="SUPFAM" id="SSF52540">
    <property type="entry name" value="P-loop containing nucleoside triphosphate hydrolases"/>
    <property type="match status" value="1"/>
</dbReference>
<protein>
    <recommendedName>
        <fullName evidence="8 10">Adenylosuccinate synthetase</fullName>
        <shortName evidence="8">AMPSase</shortName>
        <shortName evidence="8">AdSS</shortName>
        <ecNumber evidence="8 10">6.3.4.4</ecNumber>
    </recommendedName>
    <alternativeName>
        <fullName evidence="8">IMP--aspartate ligase</fullName>
    </alternativeName>
</protein>
<dbReference type="AlphaFoldDB" id="F7PWR0"/>
<feature type="binding site" evidence="8">
    <location>
        <begin position="41"/>
        <end position="43"/>
    </location>
    <ligand>
        <name>GTP</name>
        <dbReference type="ChEBI" id="CHEBI:37565"/>
    </ligand>
</feature>
<dbReference type="Gene3D" id="3.40.440.10">
    <property type="entry name" value="Adenylosuccinate Synthetase, subunit A, domain 1"/>
    <property type="match status" value="1"/>
</dbReference>
<dbReference type="eggNOG" id="COG0104">
    <property type="taxonomic scope" value="Bacteria"/>
</dbReference>
<evidence type="ECO:0000256" key="10">
    <source>
        <dbReference type="RuleBase" id="RU000520"/>
    </source>
</evidence>
<sequence length="426" mass="47522">MAKSVVVVGTQWGDEGKGKITEFLSEKADYVVRYQGGNNAGHTIEFNNEQFKLRLIPSGIFRAEKVILGNGMVINPESLIEEMSYLNERGINTDHIRISNRAHVILPYHIEMDGLQEELKKDKKVGTTKRGIGPCYTDKYARVGIRIGELINKKIFKTKLEATLTEKNEILSKYNKPTFDLDELYTKYCKLADQIRPFVSDTSYELDLAYNNGKRVLFEGAQGVMLDIDHGTYPYVTSSNPSAGAVTVGAGVGPTKIGEVIGVVKAYSTRVGEGAFPTEFTGEVSEQIRTVGREYGTVTGRPRRIGWFDGVIVSHTRRVSGLTGLSINLLDVLSEIDTLKVCTAYELNGEKIAYVPSTVEEFESCVPVYEELPGWDEDLTSVRRYDDLPENAKRYIKKIEEVTSVPVKIISVGPDREQTIILEEIL</sequence>
<comment type="cofactor">
    <cofactor evidence="8">
        <name>Mg(2+)</name>
        <dbReference type="ChEBI" id="CHEBI:18420"/>
    </cofactor>
    <text evidence="8">Binds 1 Mg(2+) ion per subunit.</text>
</comment>
<keyword evidence="5 8" id="KW-0658">Purine biosynthesis</keyword>
<dbReference type="InterPro" id="IPR001114">
    <property type="entry name" value="Adenylosuccinate_synthetase"/>
</dbReference>
<feature type="binding site" description="in other chain" evidence="8">
    <location>
        <position position="128"/>
    </location>
    <ligand>
        <name>IMP</name>
        <dbReference type="ChEBI" id="CHEBI:58053"/>
        <note>ligand shared between dimeric partners</note>
    </ligand>
</feature>
<feature type="active site" evidence="9">
    <location>
        <position position="139"/>
    </location>
</feature>
<dbReference type="GO" id="GO:0005525">
    <property type="term" value="F:GTP binding"/>
    <property type="evidence" value="ECO:0007669"/>
    <property type="project" value="UniProtKB-UniRule"/>
</dbReference>
<evidence type="ECO:0000256" key="3">
    <source>
        <dbReference type="ARBA" id="ARBA00022723"/>
    </source>
</evidence>
<dbReference type="GO" id="GO:0046040">
    <property type="term" value="P:IMP metabolic process"/>
    <property type="evidence" value="ECO:0007669"/>
    <property type="project" value="TreeGrafter"/>
</dbReference>
<dbReference type="Gene3D" id="3.90.170.10">
    <property type="entry name" value="Adenylosuccinate Synthetase, subunit A, domain 3"/>
    <property type="match status" value="1"/>
</dbReference>
<dbReference type="STRING" id="1033810.HLPCO_001551"/>
<feature type="binding site" evidence="8">
    <location>
        <position position="14"/>
    </location>
    <ligand>
        <name>Mg(2+)</name>
        <dbReference type="ChEBI" id="CHEBI:18420"/>
    </ligand>
</feature>
<evidence type="ECO:0000256" key="1">
    <source>
        <dbReference type="ARBA" id="ARBA00011738"/>
    </source>
</evidence>
<evidence type="ECO:0000256" key="7">
    <source>
        <dbReference type="ARBA" id="ARBA00023134"/>
    </source>
</evidence>
<gene>
    <name evidence="8 11" type="primary">purA</name>
    <name evidence="11" type="ORF">HLPCO_001551</name>
</gene>
<dbReference type="PANTHER" id="PTHR11846:SF0">
    <property type="entry name" value="ADENYLOSUCCINATE SYNTHETASE"/>
    <property type="match status" value="1"/>
</dbReference>
<feature type="binding site" description="in other chain" evidence="8">
    <location>
        <begin position="14"/>
        <end position="17"/>
    </location>
    <ligand>
        <name>IMP</name>
        <dbReference type="ChEBI" id="CHEBI:58053"/>
        <note>ligand shared between dimeric partners</note>
    </ligand>
</feature>
<comment type="similarity">
    <text evidence="8 10">Belongs to the adenylosuccinate synthetase family.</text>
</comment>
<dbReference type="HAMAP" id="MF_00011">
    <property type="entry name" value="Adenylosucc_synth"/>
    <property type="match status" value="1"/>
</dbReference>
<feature type="binding site" evidence="8">
    <location>
        <begin position="329"/>
        <end position="331"/>
    </location>
    <ligand>
        <name>GTP</name>
        <dbReference type="ChEBI" id="CHEBI:37565"/>
    </ligand>
</feature>
<feature type="binding site" description="in other chain" evidence="8">
    <location>
        <begin position="39"/>
        <end position="42"/>
    </location>
    <ligand>
        <name>IMP</name>
        <dbReference type="ChEBI" id="CHEBI:58053"/>
        <note>ligand shared between dimeric partners</note>
    </ligand>
</feature>
<feature type="binding site" evidence="8">
    <location>
        <position position="303"/>
    </location>
    <ligand>
        <name>GTP</name>
        <dbReference type="ChEBI" id="CHEBI:37565"/>
    </ligand>
</feature>
<dbReference type="FunFam" id="3.90.170.10:FF:000001">
    <property type="entry name" value="Adenylosuccinate synthetase"/>
    <property type="match status" value="1"/>
</dbReference>
<dbReference type="PROSITE" id="PS00513">
    <property type="entry name" value="ADENYLOSUCCIN_SYN_2"/>
    <property type="match status" value="1"/>
</dbReference>
<reference evidence="11 12" key="1">
    <citation type="journal article" date="2011" name="J. Bacteriol.">
        <title>Genome sequence of Haloplasma contractile, an unusual contractile bacterium from a deep-sea anoxic brine lake.</title>
        <authorList>
            <person name="Antunes A."/>
            <person name="Alam I."/>
            <person name="El Dorry H."/>
            <person name="Siam R."/>
            <person name="Robertson A."/>
            <person name="Bajic V.B."/>
            <person name="Stingl U."/>
        </authorList>
    </citation>
    <scope>NUCLEOTIDE SEQUENCE [LARGE SCALE GENOMIC DNA]</scope>
    <source>
        <strain evidence="11 12">SSD-17B</strain>
    </source>
</reference>
<accession>F7PWR0</accession>
<evidence type="ECO:0000256" key="5">
    <source>
        <dbReference type="ARBA" id="ARBA00022755"/>
    </source>
</evidence>
<dbReference type="PANTHER" id="PTHR11846">
    <property type="entry name" value="ADENYLOSUCCINATE SYNTHETASE"/>
    <property type="match status" value="1"/>
</dbReference>
<evidence type="ECO:0000256" key="4">
    <source>
        <dbReference type="ARBA" id="ARBA00022741"/>
    </source>
</evidence>
<dbReference type="OrthoDB" id="9807553at2"/>
<evidence type="ECO:0000313" key="12">
    <source>
        <dbReference type="Proteomes" id="UP000005707"/>
    </source>
</evidence>
<dbReference type="Pfam" id="PF00709">
    <property type="entry name" value="Adenylsucc_synt"/>
    <property type="match status" value="1"/>
</dbReference>
<dbReference type="InParanoid" id="F7PWR0"/>
<dbReference type="Gene3D" id="1.10.300.10">
    <property type="entry name" value="Adenylosuccinate Synthetase, subunit A, domain 2"/>
    <property type="match status" value="1"/>
</dbReference>
<dbReference type="InterPro" id="IPR033128">
    <property type="entry name" value="Adenylosuccin_syn_Lys_AS"/>
</dbReference>
<evidence type="ECO:0000256" key="6">
    <source>
        <dbReference type="ARBA" id="ARBA00022842"/>
    </source>
</evidence>
<name>F7PWR0_9MOLU</name>
<feature type="binding site" description="in other chain" evidence="8">
    <location>
        <position position="222"/>
    </location>
    <ligand>
        <name>IMP</name>
        <dbReference type="ChEBI" id="CHEBI:58053"/>
        <note>ligand shared between dimeric partners</note>
    </ligand>
</feature>
<evidence type="ECO:0000256" key="2">
    <source>
        <dbReference type="ARBA" id="ARBA00022598"/>
    </source>
</evidence>
<keyword evidence="2 8" id="KW-0436">Ligase</keyword>